<dbReference type="WBParaSite" id="GPUH_0000895501-mRNA-1">
    <property type="protein sequence ID" value="GPUH_0000895501-mRNA-1"/>
    <property type="gene ID" value="GPUH_0000895501"/>
</dbReference>
<gene>
    <name evidence="2" type="ORF">GPUH_LOCUS8944</name>
</gene>
<dbReference type="InterPro" id="IPR002035">
    <property type="entry name" value="VWF_A"/>
</dbReference>
<dbReference type="EMBL" id="UYRT01027603">
    <property type="protein sequence ID" value="VDK66536.1"/>
    <property type="molecule type" value="Genomic_DNA"/>
</dbReference>
<accession>A0A183DJQ4</accession>
<dbReference type="Proteomes" id="UP000271098">
    <property type="component" value="Unassembled WGS sequence"/>
</dbReference>
<sequence>MRPSYVPKIIYLLSDGRTHDYPKDTEMADLLRQQIDNSDIYAYGTGEYVAISELTAITKVTTRCSSSLFSSKSLRD</sequence>
<dbReference type="SUPFAM" id="SSF53300">
    <property type="entry name" value="vWA-like"/>
    <property type="match status" value="1"/>
</dbReference>
<protein>
    <submittedName>
        <fullName evidence="4">VWFA domain-containing protein</fullName>
    </submittedName>
</protein>
<dbReference type="OrthoDB" id="6132182at2759"/>
<evidence type="ECO:0000259" key="1">
    <source>
        <dbReference type="PROSITE" id="PS50234"/>
    </source>
</evidence>
<organism evidence="4">
    <name type="scientific">Gongylonema pulchrum</name>
    <dbReference type="NCBI Taxonomy" id="637853"/>
    <lineage>
        <taxon>Eukaryota</taxon>
        <taxon>Metazoa</taxon>
        <taxon>Ecdysozoa</taxon>
        <taxon>Nematoda</taxon>
        <taxon>Chromadorea</taxon>
        <taxon>Rhabditida</taxon>
        <taxon>Spirurina</taxon>
        <taxon>Spiruromorpha</taxon>
        <taxon>Spiruroidea</taxon>
        <taxon>Gongylonematidae</taxon>
        <taxon>Gongylonema</taxon>
    </lineage>
</organism>
<dbReference type="AlphaFoldDB" id="A0A183DJQ4"/>
<name>A0A183DJQ4_9BILA</name>
<reference evidence="4" key="1">
    <citation type="submission" date="2016-06" db="UniProtKB">
        <authorList>
            <consortium name="WormBaseParasite"/>
        </authorList>
    </citation>
    <scope>IDENTIFICATION</scope>
</reference>
<dbReference type="PROSITE" id="PS50234">
    <property type="entry name" value="VWFA"/>
    <property type="match status" value="1"/>
</dbReference>
<evidence type="ECO:0000313" key="4">
    <source>
        <dbReference type="WBParaSite" id="GPUH_0000895501-mRNA-1"/>
    </source>
</evidence>
<feature type="domain" description="VWFA" evidence="1">
    <location>
        <begin position="1"/>
        <end position="76"/>
    </location>
</feature>
<keyword evidence="3" id="KW-1185">Reference proteome</keyword>
<proteinExistence type="predicted"/>
<reference evidence="2 3" key="2">
    <citation type="submission" date="2018-11" db="EMBL/GenBank/DDBJ databases">
        <authorList>
            <consortium name="Pathogen Informatics"/>
        </authorList>
    </citation>
    <scope>NUCLEOTIDE SEQUENCE [LARGE SCALE GENOMIC DNA]</scope>
</reference>
<evidence type="ECO:0000313" key="3">
    <source>
        <dbReference type="Proteomes" id="UP000271098"/>
    </source>
</evidence>
<evidence type="ECO:0000313" key="2">
    <source>
        <dbReference type="EMBL" id="VDK66536.1"/>
    </source>
</evidence>
<dbReference type="Gene3D" id="3.40.50.410">
    <property type="entry name" value="von Willebrand factor, type A domain"/>
    <property type="match status" value="1"/>
</dbReference>
<dbReference type="InterPro" id="IPR036465">
    <property type="entry name" value="vWFA_dom_sf"/>
</dbReference>